<evidence type="ECO:0000259" key="2">
    <source>
        <dbReference type="PROSITE" id="PS50164"/>
    </source>
</evidence>
<sequence length="90" mass="10904">MYFIYIVKCRDETYYTGYTTDIERRLKAHNEGKGAKYTRCRLPVELVYWEQYEEKSQALKREYAIKQLTRKQKQQLIGRSVYAEKEHALS</sequence>
<evidence type="ECO:0000256" key="1">
    <source>
        <dbReference type="ARBA" id="ARBA00007435"/>
    </source>
</evidence>
<gene>
    <name evidence="3" type="ORF">H8718_01825</name>
</gene>
<dbReference type="Pfam" id="PF01541">
    <property type="entry name" value="GIY-YIG"/>
    <property type="match status" value="1"/>
</dbReference>
<feature type="domain" description="GIY-YIG" evidence="2">
    <location>
        <begin position="1"/>
        <end position="75"/>
    </location>
</feature>
<dbReference type="SMART" id="SM00465">
    <property type="entry name" value="GIYc"/>
    <property type="match status" value="1"/>
</dbReference>
<evidence type="ECO:0000313" key="3">
    <source>
        <dbReference type="EMBL" id="MBC8578281.1"/>
    </source>
</evidence>
<name>A0A926EEV0_9FIRM</name>
<dbReference type="InterPro" id="IPR000305">
    <property type="entry name" value="GIY-YIG_endonuc"/>
</dbReference>
<dbReference type="InterPro" id="IPR050190">
    <property type="entry name" value="UPF0213_domain"/>
</dbReference>
<dbReference type="CDD" id="cd10456">
    <property type="entry name" value="GIY-YIG_UPF0213"/>
    <property type="match status" value="1"/>
</dbReference>
<keyword evidence="4" id="KW-1185">Reference proteome</keyword>
<dbReference type="AlphaFoldDB" id="A0A926EEV0"/>
<dbReference type="Proteomes" id="UP000655830">
    <property type="component" value="Unassembled WGS sequence"/>
</dbReference>
<comment type="similarity">
    <text evidence="1">Belongs to the UPF0213 family.</text>
</comment>
<dbReference type="InterPro" id="IPR035901">
    <property type="entry name" value="GIY-YIG_endonuc_sf"/>
</dbReference>
<dbReference type="EMBL" id="JACRSY010000002">
    <property type="protein sequence ID" value="MBC8578281.1"/>
    <property type="molecule type" value="Genomic_DNA"/>
</dbReference>
<dbReference type="PANTHER" id="PTHR34477">
    <property type="entry name" value="UPF0213 PROTEIN YHBQ"/>
    <property type="match status" value="1"/>
</dbReference>
<dbReference type="SUPFAM" id="SSF82771">
    <property type="entry name" value="GIY-YIG endonuclease"/>
    <property type="match status" value="1"/>
</dbReference>
<dbReference type="RefSeq" id="WP_249331309.1">
    <property type="nucleotide sequence ID" value="NZ_JACRSY010000002.1"/>
</dbReference>
<dbReference type="PANTHER" id="PTHR34477:SF1">
    <property type="entry name" value="UPF0213 PROTEIN YHBQ"/>
    <property type="match status" value="1"/>
</dbReference>
<accession>A0A926EEV0</accession>
<dbReference type="PROSITE" id="PS50164">
    <property type="entry name" value="GIY_YIG"/>
    <property type="match status" value="1"/>
</dbReference>
<dbReference type="Gene3D" id="3.40.1440.10">
    <property type="entry name" value="GIY-YIG endonuclease"/>
    <property type="match status" value="1"/>
</dbReference>
<comment type="caution">
    <text evidence="3">The sequence shown here is derived from an EMBL/GenBank/DDBJ whole genome shotgun (WGS) entry which is preliminary data.</text>
</comment>
<protein>
    <submittedName>
        <fullName evidence="3">GIY-YIG nuclease family protein</fullName>
    </submittedName>
</protein>
<organism evidence="3 4">
    <name type="scientific">Zhenhengia yiwuensis</name>
    <dbReference type="NCBI Taxonomy" id="2763666"/>
    <lineage>
        <taxon>Bacteria</taxon>
        <taxon>Bacillati</taxon>
        <taxon>Bacillota</taxon>
        <taxon>Clostridia</taxon>
        <taxon>Lachnospirales</taxon>
        <taxon>Lachnospiraceae</taxon>
        <taxon>Zhenhengia</taxon>
    </lineage>
</organism>
<reference evidence="3" key="1">
    <citation type="submission" date="2020-08" db="EMBL/GenBank/DDBJ databases">
        <title>Genome public.</title>
        <authorList>
            <person name="Liu C."/>
            <person name="Sun Q."/>
        </authorList>
    </citation>
    <scope>NUCLEOTIDE SEQUENCE</scope>
    <source>
        <strain evidence="3">NSJ-12</strain>
    </source>
</reference>
<evidence type="ECO:0000313" key="4">
    <source>
        <dbReference type="Proteomes" id="UP000655830"/>
    </source>
</evidence>
<proteinExistence type="inferred from homology"/>